<name>A0A0E9VCH3_ANGAN</name>
<reference evidence="1" key="1">
    <citation type="submission" date="2014-11" db="EMBL/GenBank/DDBJ databases">
        <authorList>
            <person name="Amaro Gonzalez C."/>
        </authorList>
    </citation>
    <scope>NUCLEOTIDE SEQUENCE</scope>
</reference>
<dbReference type="EMBL" id="GBXM01032783">
    <property type="protein sequence ID" value="JAH75794.1"/>
    <property type="molecule type" value="Transcribed_RNA"/>
</dbReference>
<protein>
    <submittedName>
        <fullName evidence="1">Uncharacterized protein</fullName>
    </submittedName>
</protein>
<sequence length="30" mass="3457">MLSGCELIKMRSAKIFVLGYNMGLERSRPR</sequence>
<reference evidence="1" key="2">
    <citation type="journal article" date="2015" name="Fish Shellfish Immunol.">
        <title>Early steps in the European eel (Anguilla anguilla)-Vibrio vulnificus interaction in the gills: Role of the RtxA13 toxin.</title>
        <authorList>
            <person name="Callol A."/>
            <person name="Pajuelo D."/>
            <person name="Ebbesson L."/>
            <person name="Teles M."/>
            <person name="MacKenzie S."/>
            <person name="Amaro C."/>
        </authorList>
    </citation>
    <scope>NUCLEOTIDE SEQUENCE</scope>
</reference>
<dbReference type="AlphaFoldDB" id="A0A0E9VCH3"/>
<evidence type="ECO:0000313" key="1">
    <source>
        <dbReference type="EMBL" id="JAH75794.1"/>
    </source>
</evidence>
<proteinExistence type="predicted"/>
<organism evidence="1">
    <name type="scientific">Anguilla anguilla</name>
    <name type="common">European freshwater eel</name>
    <name type="synonym">Muraena anguilla</name>
    <dbReference type="NCBI Taxonomy" id="7936"/>
    <lineage>
        <taxon>Eukaryota</taxon>
        <taxon>Metazoa</taxon>
        <taxon>Chordata</taxon>
        <taxon>Craniata</taxon>
        <taxon>Vertebrata</taxon>
        <taxon>Euteleostomi</taxon>
        <taxon>Actinopterygii</taxon>
        <taxon>Neopterygii</taxon>
        <taxon>Teleostei</taxon>
        <taxon>Anguilliformes</taxon>
        <taxon>Anguillidae</taxon>
        <taxon>Anguilla</taxon>
    </lineage>
</organism>
<accession>A0A0E9VCH3</accession>